<dbReference type="InterPro" id="IPR036779">
    <property type="entry name" value="LysM_dom_sf"/>
</dbReference>
<accession>A0A8X6Q9B1</accession>
<dbReference type="Proteomes" id="UP000887013">
    <property type="component" value="Unassembled WGS sequence"/>
</dbReference>
<evidence type="ECO:0000256" key="1">
    <source>
        <dbReference type="ARBA" id="ARBA00004173"/>
    </source>
</evidence>
<evidence type="ECO:0000256" key="3">
    <source>
        <dbReference type="ARBA" id="ARBA00023128"/>
    </source>
</evidence>
<dbReference type="PROSITE" id="PS51782">
    <property type="entry name" value="LYSM"/>
    <property type="match status" value="1"/>
</dbReference>
<gene>
    <name evidence="8" type="primary">NCOA7</name>
    <name evidence="8" type="ORF">NPIL_35571</name>
</gene>
<feature type="region of interest" description="Disordered" evidence="5">
    <location>
        <begin position="272"/>
        <end position="305"/>
    </location>
</feature>
<dbReference type="EMBL" id="BMAW01027575">
    <property type="protein sequence ID" value="GFU02832.1"/>
    <property type="molecule type" value="Genomic_DNA"/>
</dbReference>
<feature type="region of interest" description="Disordered" evidence="5">
    <location>
        <begin position="700"/>
        <end position="732"/>
    </location>
</feature>
<dbReference type="PANTHER" id="PTHR23354:SF62">
    <property type="entry name" value="MUSTARD, ISOFORM V"/>
    <property type="match status" value="1"/>
</dbReference>
<name>A0A8X6Q9B1_NEPPI</name>
<dbReference type="AlphaFoldDB" id="A0A8X6Q9B1"/>
<dbReference type="Gene3D" id="3.10.350.10">
    <property type="entry name" value="LysM domain"/>
    <property type="match status" value="1"/>
</dbReference>
<feature type="compositionally biased region" description="Basic and acidic residues" evidence="5">
    <location>
        <begin position="485"/>
        <end position="495"/>
    </location>
</feature>
<dbReference type="InterPro" id="IPR018392">
    <property type="entry name" value="LysM"/>
</dbReference>
<dbReference type="OrthoDB" id="26679at2759"/>
<feature type="compositionally biased region" description="Acidic residues" evidence="5">
    <location>
        <begin position="708"/>
        <end position="726"/>
    </location>
</feature>
<dbReference type="GO" id="GO:0005739">
    <property type="term" value="C:mitochondrion"/>
    <property type="evidence" value="ECO:0007669"/>
    <property type="project" value="UniProtKB-SubCell"/>
</dbReference>
<comment type="caution">
    <text evidence="8">The sequence shown here is derived from an EMBL/GenBank/DDBJ whole genome shotgun (WGS) entry which is preliminary data.</text>
</comment>
<feature type="compositionally biased region" description="Basic and acidic residues" evidence="5">
    <location>
        <begin position="440"/>
        <end position="457"/>
    </location>
</feature>
<dbReference type="InterPro" id="IPR006571">
    <property type="entry name" value="TLDc_dom"/>
</dbReference>
<organism evidence="8 9">
    <name type="scientific">Nephila pilipes</name>
    <name type="common">Giant wood spider</name>
    <name type="synonym">Nephila maculata</name>
    <dbReference type="NCBI Taxonomy" id="299642"/>
    <lineage>
        <taxon>Eukaryota</taxon>
        <taxon>Metazoa</taxon>
        <taxon>Ecdysozoa</taxon>
        <taxon>Arthropoda</taxon>
        <taxon>Chelicerata</taxon>
        <taxon>Arachnida</taxon>
        <taxon>Araneae</taxon>
        <taxon>Araneomorphae</taxon>
        <taxon>Entelegynae</taxon>
        <taxon>Araneoidea</taxon>
        <taxon>Nephilidae</taxon>
        <taxon>Nephila</taxon>
    </lineage>
</organism>
<dbReference type="GO" id="GO:0005634">
    <property type="term" value="C:nucleus"/>
    <property type="evidence" value="ECO:0007669"/>
    <property type="project" value="TreeGrafter"/>
</dbReference>
<sequence>MFFNQSETIYSLTTPSTLQNIPLSLPVHPTPLFGSKRYAPATEGPRSGDGKKIVPFRVILFRRRFQILRRSKQKGRGYNFFRIREDGRAETFLSGTAAERCFLPSFALFSALFCEKRIFLRKNALSPRCPGRPLCFDIERAKGSSDGPLRCRRLPDRGPCAREFSPLLGESASPGRGKSRRVITARNLLPKHSRVTVNKHPRMKSKSKLLLWSQAIQAESQMLPRQPKKVEASDTLAGIAARFDTTPSELAKLNRLSARMVFPGQLLFVPEKRNRGTEAEETQESSDSLLPPQGGQEERRPSVTDALRIPYRRASERAHRFLKVKARHFTDGQGVVSGVLIITPNAVMFDPNVSDPLVIEHGIESYGVIAPLDMLMRAAIYFDIAHMKVQHAAQDAEPRPKVDIYYGKMIDDQSVNEEEKDSAPPLQVKAPSIEVETVAENEKVLKTTPSVEKEKLPETVSKSEPPEPVAANESSTPAPLNSSTPEKKPSTEDVTPKSATGAVAGDSVDSFDEEVSDAFAATEAQASGQEAQSESRRERMLKRLSYPMESITSFSRILTSSPKSFVDFSGSLFSGGRGSEEEEIKEQEEDQQQQETAADTGVGYQNLVEEKPEIFEALDKLLGKQKEEVEGPPLYLCLRMGIPKERKPHPSPVLSYGKKRARSEYWFSILRSRVEDLYNFLQQWIPTLYGDVDDVNPDEAGFIPIDDSLPDEEEEEEKETEEDEGDEKEKEAPRSFLKLVEEHFGFKSISPGDWEVLSLGEMEKINYSELELPLPDLLSPSEILQEDHIKELYTLLPARAAGYPWTRIFSTSFDGFLLKSLYRKMADFDCPVIIVMQDYENATFGALLSEPLKQSDTFYGTGETFLFTFHPSFKVFKWTGSNDMFIKGSKESFSIGASEGHFGLWIDDNLERGHSAECQTFNNDILASSTDFVIKTLEAWGFV</sequence>
<evidence type="ECO:0000313" key="8">
    <source>
        <dbReference type="EMBL" id="GFU02832.1"/>
    </source>
</evidence>
<evidence type="ECO:0000259" key="6">
    <source>
        <dbReference type="PROSITE" id="PS51782"/>
    </source>
</evidence>
<dbReference type="CDD" id="cd00118">
    <property type="entry name" value="LysM"/>
    <property type="match status" value="1"/>
</dbReference>
<keyword evidence="8" id="KW-0675">Receptor</keyword>
<evidence type="ECO:0000256" key="4">
    <source>
        <dbReference type="ARBA" id="ARBA00040604"/>
    </source>
</evidence>
<feature type="region of interest" description="Disordered" evidence="5">
    <location>
        <begin position="569"/>
        <end position="598"/>
    </location>
</feature>
<comment type="subcellular location">
    <subcellularLocation>
        <location evidence="1">Mitochondrion</location>
    </subcellularLocation>
</comment>
<keyword evidence="9" id="KW-1185">Reference proteome</keyword>
<evidence type="ECO:0000259" key="7">
    <source>
        <dbReference type="PROSITE" id="PS51886"/>
    </source>
</evidence>
<dbReference type="PANTHER" id="PTHR23354">
    <property type="entry name" value="NUCLEOLAR PROTEIN 7/ESTROGEN RECEPTOR COACTIVATOR-RELATED"/>
    <property type="match status" value="1"/>
</dbReference>
<dbReference type="Pfam" id="PF07534">
    <property type="entry name" value="TLD"/>
    <property type="match status" value="1"/>
</dbReference>
<dbReference type="GO" id="GO:0006979">
    <property type="term" value="P:response to oxidative stress"/>
    <property type="evidence" value="ECO:0007669"/>
    <property type="project" value="TreeGrafter"/>
</dbReference>
<evidence type="ECO:0000256" key="5">
    <source>
        <dbReference type="SAM" id="MobiDB-lite"/>
    </source>
</evidence>
<protein>
    <recommendedName>
        <fullName evidence="4">Oxidation resistance protein 1</fullName>
    </recommendedName>
</protein>
<dbReference type="PROSITE" id="PS51886">
    <property type="entry name" value="TLDC"/>
    <property type="match status" value="1"/>
</dbReference>
<keyword evidence="3" id="KW-0496">Mitochondrion</keyword>
<feature type="domain" description="TLDc" evidence="7">
    <location>
        <begin position="782"/>
        <end position="943"/>
    </location>
</feature>
<dbReference type="SMART" id="SM00257">
    <property type="entry name" value="LysM"/>
    <property type="match status" value="1"/>
</dbReference>
<feature type="compositionally biased region" description="Acidic residues" evidence="5">
    <location>
        <begin position="580"/>
        <end position="592"/>
    </location>
</feature>
<dbReference type="SMART" id="SM00584">
    <property type="entry name" value="TLDc"/>
    <property type="match status" value="1"/>
</dbReference>
<dbReference type="Pfam" id="PF01476">
    <property type="entry name" value="LysM"/>
    <property type="match status" value="1"/>
</dbReference>
<reference evidence="8" key="1">
    <citation type="submission" date="2020-08" db="EMBL/GenBank/DDBJ databases">
        <title>Multicomponent nature underlies the extraordinary mechanical properties of spider dragline silk.</title>
        <authorList>
            <person name="Kono N."/>
            <person name="Nakamura H."/>
            <person name="Mori M."/>
            <person name="Yoshida Y."/>
            <person name="Ohtoshi R."/>
            <person name="Malay A.D."/>
            <person name="Moran D.A.P."/>
            <person name="Tomita M."/>
            <person name="Numata K."/>
            <person name="Arakawa K."/>
        </authorList>
    </citation>
    <scope>NUCLEOTIDE SEQUENCE</scope>
</reference>
<evidence type="ECO:0000256" key="2">
    <source>
        <dbReference type="ARBA" id="ARBA00009540"/>
    </source>
</evidence>
<comment type="similarity">
    <text evidence="2">Belongs to the OXR1 family.</text>
</comment>
<dbReference type="SUPFAM" id="SSF54106">
    <property type="entry name" value="LysM domain"/>
    <property type="match status" value="1"/>
</dbReference>
<proteinExistence type="inferred from homology"/>
<feature type="region of interest" description="Disordered" evidence="5">
    <location>
        <begin position="439"/>
        <end position="538"/>
    </location>
</feature>
<evidence type="ECO:0000313" key="9">
    <source>
        <dbReference type="Proteomes" id="UP000887013"/>
    </source>
</evidence>
<feature type="compositionally biased region" description="Polar residues" evidence="5">
    <location>
        <begin position="472"/>
        <end position="484"/>
    </location>
</feature>
<feature type="domain" description="LysM" evidence="6">
    <location>
        <begin position="226"/>
        <end position="269"/>
    </location>
</feature>